<keyword evidence="7" id="KW-1185">Reference proteome</keyword>
<protein>
    <submittedName>
        <fullName evidence="6">Gamma-glutamyltransferase family protein</fullName>
    </submittedName>
</protein>
<dbReference type="Gene3D" id="1.10.246.130">
    <property type="match status" value="1"/>
</dbReference>
<dbReference type="PRINTS" id="PR01210">
    <property type="entry name" value="GGTRANSPTASE"/>
</dbReference>
<feature type="region of interest" description="Disordered" evidence="5">
    <location>
        <begin position="510"/>
        <end position="529"/>
    </location>
</feature>
<dbReference type="InterPro" id="IPR051792">
    <property type="entry name" value="GGT_bact"/>
</dbReference>
<keyword evidence="2" id="KW-0808">Transferase</keyword>
<evidence type="ECO:0000256" key="4">
    <source>
        <dbReference type="ARBA" id="ARBA00023145"/>
    </source>
</evidence>
<dbReference type="InterPro" id="IPR029055">
    <property type="entry name" value="Ntn_hydrolases_N"/>
</dbReference>
<accession>A0ABR8UI94</accession>
<comment type="similarity">
    <text evidence="1">Belongs to the gamma-glutamyltransferase family.</text>
</comment>
<dbReference type="Gene3D" id="3.60.20.40">
    <property type="match status" value="1"/>
</dbReference>
<dbReference type="EMBL" id="JACSQJ010000002">
    <property type="protein sequence ID" value="MBD7987736.1"/>
    <property type="molecule type" value="Genomic_DNA"/>
</dbReference>
<gene>
    <name evidence="6" type="ORF">H9645_06795</name>
</gene>
<organism evidence="6 7">
    <name type="scientific">Luteimonas colneyensis</name>
    <dbReference type="NCBI Taxonomy" id="2762230"/>
    <lineage>
        <taxon>Bacteria</taxon>
        <taxon>Pseudomonadati</taxon>
        <taxon>Pseudomonadota</taxon>
        <taxon>Gammaproteobacteria</taxon>
        <taxon>Lysobacterales</taxon>
        <taxon>Lysobacteraceae</taxon>
        <taxon>Luteimonas</taxon>
    </lineage>
</organism>
<feature type="region of interest" description="Disordered" evidence="5">
    <location>
        <begin position="324"/>
        <end position="349"/>
    </location>
</feature>
<reference evidence="6 7" key="1">
    <citation type="submission" date="2020-08" db="EMBL/GenBank/DDBJ databases">
        <title>A Genomic Blueprint of the Chicken Gut Microbiome.</title>
        <authorList>
            <person name="Gilroy R."/>
            <person name="Ravi A."/>
            <person name="Getino M."/>
            <person name="Pursley I."/>
            <person name="Horton D.L."/>
            <person name="Alikhan N.-F."/>
            <person name="Baker D."/>
            <person name="Gharbi K."/>
            <person name="Hall N."/>
            <person name="Watson M."/>
            <person name="Adriaenssens E.M."/>
            <person name="Foster-Nyarko E."/>
            <person name="Jarju S."/>
            <person name="Secka A."/>
            <person name="Antonio M."/>
            <person name="Oren A."/>
            <person name="Chaudhuri R."/>
            <person name="La Ragione R.M."/>
            <person name="Hildebrand F."/>
            <person name="Pallen M.J."/>
        </authorList>
    </citation>
    <scope>NUCLEOTIDE SEQUENCE [LARGE SCALE GENOMIC DNA]</scope>
    <source>
        <strain evidence="6 7">Sa2BVA3</strain>
    </source>
</reference>
<evidence type="ECO:0000256" key="2">
    <source>
        <dbReference type="ARBA" id="ARBA00022679"/>
    </source>
</evidence>
<evidence type="ECO:0000256" key="3">
    <source>
        <dbReference type="ARBA" id="ARBA00022801"/>
    </source>
</evidence>
<evidence type="ECO:0000313" key="6">
    <source>
        <dbReference type="EMBL" id="MBD7987736.1"/>
    </source>
</evidence>
<keyword evidence="4" id="KW-0865">Zymogen</keyword>
<proteinExistence type="inferred from homology"/>
<dbReference type="InterPro" id="IPR043138">
    <property type="entry name" value="GGT_lsub"/>
</dbReference>
<feature type="compositionally biased region" description="Low complexity" evidence="5">
    <location>
        <begin position="324"/>
        <end position="334"/>
    </location>
</feature>
<dbReference type="PANTHER" id="PTHR43199">
    <property type="entry name" value="GLUTATHIONE HYDROLASE"/>
    <property type="match status" value="1"/>
</dbReference>
<evidence type="ECO:0000256" key="1">
    <source>
        <dbReference type="ARBA" id="ARBA00009381"/>
    </source>
</evidence>
<comment type="caution">
    <text evidence="6">The sequence shown here is derived from an EMBL/GenBank/DDBJ whole genome shotgun (WGS) entry which is preliminary data.</text>
</comment>
<dbReference type="SUPFAM" id="SSF56235">
    <property type="entry name" value="N-terminal nucleophile aminohydrolases (Ntn hydrolases)"/>
    <property type="match status" value="1"/>
</dbReference>
<name>A0ABR8UI94_9GAMM</name>
<evidence type="ECO:0000256" key="5">
    <source>
        <dbReference type="SAM" id="MobiDB-lite"/>
    </source>
</evidence>
<dbReference type="InterPro" id="IPR043137">
    <property type="entry name" value="GGT_ssub_C"/>
</dbReference>
<dbReference type="PANTHER" id="PTHR43199:SF1">
    <property type="entry name" value="GLUTATHIONE HYDROLASE PROENZYME"/>
    <property type="match status" value="1"/>
</dbReference>
<dbReference type="Pfam" id="PF01019">
    <property type="entry name" value="G_glu_transpept"/>
    <property type="match status" value="1"/>
</dbReference>
<sequence length="529" mass="54450">MVSSAHPLATGAGLEVLRRGGSAIDAAVAVQAMLGLVEPQSSGLLGGAIVLHYDAASGRVDSWIGRERAPASAGPDMFSDADGRPLSRAEAMLSGRATGVPGALPALALAHAAHGRLQWSSLFESTARRAELGFAVTPRLHRHIAGRFPQASAPDVVALFAGPDGTPLRIGDTFRNPAYAASLRTIAARGADALRGGPLADQLAARVAAPPHAARMTPADLQAEVAEHGDPICRPLRAHVLCVAPPPASGVGLLQLMLLLDGTDIAARGPDDPQAWYLFAEASRLMYADRDQYVGDPRFVDVPVRGLLDPDYLADRRALIGPRAAAGAPAHGRPPSAPARDGDATDEPAGTSHFVVVDAAGNAVSMTTTIESYFGSGRVVGGMLLNNQLTDFSWGPGATAANAIAPGKRPRSSMSPVIVLDRDGGFVGAIGSPGGNAIPAYIAKALVGWLYWDLPLQEAVALPNLVARGERFNGEADAFAPELRAALSALGVDVVTGAGEDSGLHGVAREGHALHGAADPRREGVASRP</sequence>
<evidence type="ECO:0000313" key="7">
    <source>
        <dbReference type="Proteomes" id="UP000647183"/>
    </source>
</evidence>
<keyword evidence="3" id="KW-0378">Hydrolase</keyword>
<dbReference type="Proteomes" id="UP000647183">
    <property type="component" value="Unassembled WGS sequence"/>
</dbReference>